<keyword evidence="4 5" id="KW-0472">Membrane</keyword>
<organism evidence="6">
    <name type="scientific">marine metagenome</name>
    <dbReference type="NCBI Taxonomy" id="408172"/>
    <lineage>
        <taxon>unclassified sequences</taxon>
        <taxon>metagenomes</taxon>
        <taxon>ecological metagenomes</taxon>
    </lineage>
</organism>
<evidence type="ECO:0000256" key="3">
    <source>
        <dbReference type="ARBA" id="ARBA00022989"/>
    </source>
</evidence>
<dbReference type="EMBL" id="UINC01001395">
    <property type="protein sequence ID" value="SUZ79656.1"/>
    <property type="molecule type" value="Genomic_DNA"/>
</dbReference>
<dbReference type="GO" id="GO:0016020">
    <property type="term" value="C:membrane"/>
    <property type="evidence" value="ECO:0007669"/>
    <property type="project" value="UniProtKB-SubCell"/>
</dbReference>
<feature type="transmembrane region" description="Helical" evidence="5">
    <location>
        <begin position="12"/>
        <end position="34"/>
    </location>
</feature>
<accession>A0A381QJY2</accession>
<proteinExistence type="predicted"/>
<sequence length="178" mass="20310">VYYDNALTEFSIHGILFFEFGLICVYTASTLYHYTSNIELKKKFRVFDHISVFYLIAGSYAPVCLITLYDGSGIKILAYVIIIALIGTLFKIFFTGRFDRLFLLLYLCMGWLIIIDFDSILALIPLNGTLLLVLSGLLYSVGTIFYSLQKMKYSHAIWHVFVLGGSGAHYFVILFYVI</sequence>
<feature type="transmembrane region" description="Helical" evidence="5">
    <location>
        <begin position="101"/>
        <end position="124"/>
    </location>
</feature>
<evidence type="ECO:0000256" key="4">
    <source>
        <dbReference type="ARBA" id="ARBA00023136"/>
    </source>
</evidence>
<feature type="non-terminal residue" evidence="6">
    <location>
        <position position="1"/>
    </location>
</feature>
<evidence type="ECO:0000256" key="5">
    <source>
        <dbReference type="SAM" id="Phobius"/>
    </source>
</evidence>
<reference evidence="6" key="1">
    <citation type="submission" date="2018-05" db="EMBL/GenBank/DDBJ databases">
        <authorList>
            <person name="Lanie J.A."/>
            <person name="Ng W.-L."/>
            <person name="Kazmierczak K.M."/>
            <person name="Andrzejewski T.M."/>
            <person name="Davidsen T.M."/>
            <person name="Wayne K.J."/>
            <person name="Tettelin H."/>
            <person name="Glass J.I."/>
            <person name="Rusch D."/>
            <person name="Podicherti R."/>
            <person name="Tsui H.-C.T."/>
            <person name="Winkler M.E."/>
        </authorList>
    </citation>
    <scope>NUCLEOTIDE SEQUENCE</scope>
</reference>
<dbReference type="Pfam" id="PF03006">
    <property type="entry name" value="HlyIII"/>
    <property type="match status" value="1"/>
</dbReference>
<comment type="subcellular location">
    <subcellularLocation>
        <location evidence="1">Membrane</location>
        <topology evidence="1">Multi-pass membrane protein</topology>
    </subcellularLocation>
</comment>
<feature type="transmembrane region" description="Helical" evidence="5">
    <location>
        <begin position="74"/>
        <end position="94"/>
    </location>
</feature>
<evidence type="ECO:0000256" key="1">
    <source>
        <dbReference type="ARBA" id="ARBA00004141"/>
    </source>
</evidence>
<keyword evidence="3 5" id="KW-1133">Transmembrane helix</keyword>
<dbReference type="InterPro" id="IPR004254">
    <property type="entry name" value="AdipoR/HlyIII-related"/>
</dbReference>
<feature type="transmembrane region" description="Helical" evidence="5">
    <location>
        <begin position="156"/>
        <end position="177"/>
    </location>
</feature>
<feature type="transmembrane region" description="Helical" evidence="5">
    <location>
        <begin position="130"/>
        <end position="149"/>
    </location>
</feature>
<evidence type="ECO:0008006" key="7">
    <source>
        <dbReference type="Google" id="ProtNLM"/>
    </source>
</evidence>
<feature type="transmembrane region" description="Helical" evidence="5">
    <location>
        <begin position="46"/>
        <end position="68"/>
    </location>
</feature>
<evidence type="ECO:0000313" key="6">
    <source>
        <dbReference type="EMBL" id="SUZ79656.1"/>
    </source>
</evidence>
<protein>
    <recommendedName>
        <fullName evidence="7">Hemolysin III family channel protein</fullName>
    </recommendedName>
</protein>
<keyword evidence="2 5" id="KW-0812">Transmembrane</keyword>
<dbReference type="PANTHER" id="PTHR20855:SF3">
    <property type="entry name" value="LD03007P"/>
    <property type="match status" value="1"/>
</dbReference>
<gene>
    <name evidence="6" type="ORF">METZ01_LOCUS32510</name>
</gene>
<name>A0A381QJY2_9ZZZZ</name>
<dbReference type="PANTHER" id="PTHR20855">
    <property type="entry name" value="ADIPOR/PROGESTIN RECEPTOR-RELATED"/>
    <property type="match status" value="1"/>
</dbReference>
<dbReference type="AlphaFoldDB" id="A0A381QJY2"/>
<evidence type="ECO:0000256" key="2">
    <source>
        <dbReference type="ARBA" id="ARBA00022692"/>
    </source>
</evidence>